<dbReference type="AlphaFoldDB" id="A0A2T1DYM2"/>
<comment type="caution">
    <text evidence="1">The sequence shown here is derived from an EMBL/GenBank/DDBJ whole genome shotgun (WGS) entry which is preliminary data.</text>
</comment>
<keyword evidence="2" id="KW-1185">Reference proteome</keyword>
<gene>
    <name evidence="1" type="ORF">C7B82_22525</name>
</gene>
<dbReference type="OrthoDB" id="111634at2"/>
<evidence type="ECO:0000313" key="1">
    <source>
        <dbReference type="EMBL" id="PSB25598.1"/>
    </source>
</evidence>
<proteinExistence type="predicted"/>
<evidence type="ECO:0000313" key="2">
    <source>
        <dbReference type="Proteomes" id="UP000239576"/>
    </source>
</evidence>
<dbReference type="RefSeq" id="WP_106258789.1">
    <property type="nucleotide sequence ID" value="NZ_CAWNSW010000161.1"/>
</dbReference>
<organism evidence="1 2">
    <name type="scientific">Stenomitos frigidus ULC18</name>
    <dbReference type="NCBI Taxonomy" id="2107698"/>
    <lineage>
        <taxon>Bacteria</taxon>
        <taxon>Bacillati</taxon>
        <taxon>Cyanobacteriota</taxon>
        <taxon>Cyanophyceae</taxon>
        <taxon>Leptolyngbyales</taxon>
        <taxon>Leptolyngbyaceae</taxon>
        <taxon>Stenomitos</taxon>
    </lineage>
</organism>
<accession>A0A2T1DYM2</accession>
<dbReference type="EMBL" id="PVWK01000123">
    <property type="protein sequence ID" value="PSB25598.1"/>
    <property type="molecule type" value="Genomic_DNA"/>
</dbReference>
<dbReference type="Proteomes" id="UP000239576">
    <property type="component" value="Unassembled WGS sequence"/>
</dbReference>
<sequence>MTDLRSVFLILSPKSLPYASICLETLFSNALEALNIKLITDSEEDKKDLAHALTTIANPQNHQYQIFSKREADDHAAEQFRDLPHLQAFRNGHPCWRKITDPLLFAAVGEEMIILDPDLYFPNKFTFESTPETTLLLMWQPPSCLQPLETVRAAFNASVKLAHHVDIGVAQWRRPVELTWLNWLLGELGGEAIPNSMFVEAIVWSALAMKFGGAYLDTQRWHCWYNDHWKRLLIKSGFPVTRLLEMENMKQAKCFHATGPCKWWLKEACESGRLKGGNRLDQPSKLSPLTEFTPGRYQLEQNIKGFLKKIGYYSLINPAWDELEKPRRTASGGKSM</sequence>
<reference evidence="2" key="1">
    <citation type="submission" date="2018-02" db="EMBL/GenBank/DDBJ databases">
        <authorList>
            <person name="Moore K."/>
            <person name="Momper L."/>
        </authorList>
    </citation>
    <scope>NUCLEOTIDE SEQUENCE [LARGE SCALE GENOMIC DNA]</scope>
    <source>
        <strain evidence="2">ULC18</strain>
    </source>
</reference>
<name>A0A2T1DYM2_9CYAN</name>
<reference evidence="1 2" key="2">
    <citation type="submission" date="2018-03" db="EMBL/GenBank/DDBJ databases">
        <title>The ancient ancestry and fast evolution of plastids.</title>
        <authorList>
            <person name="Moore K.R."/>
            <person name="Magnabosco C."/>
            <person name="Momper L."/>
            <person name="Gold D.A."/>
            <person name="Bosak T."/>
            <person name="Fournier G.P."/>
        </authorList>
    </citation>
    <scope>NUCLEOTIDE SEQUENCE [LARGE SCALE GENOMIC DNA]</scope>
    <source>
        <strain evidence="1 2">ULC18</strain>
    </source>
</reference>
<protein>
    <submittedName>
        <fullName evidence="1">Uncharacterized protein</fullName>
    </submittedName>
</protein>